<keyword evidence="2" id="KW-1185">Reference proteome</keyword>
<proteinExistence type="predicted"/>
<protein>
    <submittedName>
        <fullName evidence="1">Uncharacterized conserved protein YeaO, DUF488 family</fullName>
    </submittedName>
</protein>
<evidence type="ECO:0000313" key="2">
    <source>
        <dbReference type="Proteomes" id="UP000184172"/>
    </source>
</evidence>
<dbReference type="EMBL" id="FQYV01000026">
    <property type="protein sequence ID" value="SHJ80026.1"/>
    <property type="molecule type" value="Genomic_DNA"/>
</dbReference>
<dbReference type="InterPro" id="IPR052552">
    <property type="entry name" value="YeaO-like"/>
</dbReference>
<dbReference type="PANTHER" id="PTHR36849">
    <property type="entry name" value="CYTOPLASMIC PROTEIN-RELATED"/>
    <property type="match status" value="1"/>
</dbReference>
<dbReference type="STRING" id="797419.SAMN05216556_12321"/>
<accession>A0A1M6M983</accession>
<name>A0A1M6M983_9FLAO</name>
<reference evidence="2" key="1">
    <citation type="submission" date="2016-11" db="EMBL/GenBank/DDBJ databases">
        <authorList>
            <person name="Varghese N."/>
            <person name="Submissions S."/>
        </authorList>
    </citation>
    <scope>NUCLEOTIDE SEQUENCE [LARGE SCALE GENOMIC DNA]</scope>
    <source>
        <strain evidence="2">DSM 26349</strain>
    </source>
</reference>
<organism evidence="1 2">
    <name type="scientific">Aequorivita viscosa</name>
    <dbReference type="NCBI Taxonomy" id="797419"/>
    <lineage>
        <taxon>Bacteria</taxon>
        <taxon>Pseudomonadati</taxon>
        <taxon>Bacteroidota</taxon>
        <taxon>Flavobacteriia</taxon>
        <taxon>Flavobacteriales</taxon>
        <taxon>Flavobacteriaceae</taxon>
        <taxon>Aequorivita</taxon>
    </lineage>
</organism>
<dbReference type="Proteomes" id="UP000184172">
    <property type="component" value="Unassembled WGS sequence"/>
</dbReference>
<dbReference type="PANTHER" id="PTHR36849:SF1">
    <property type="entry name" value="CYTOPLASMIC PROTEIN"/>
    <property type="match status" value="1"/>
</dbReference>
<sequence>MEIEIKRVYEDAENDDGIRILVDRIWPRGLSKEEAQLDDWMKEIAPSTELRKWFNHEEDRFPEFSKKYKKELESHKDLTETLLKEAKKHKLTLVYSAKDEAHNQAVVLKEFLEKS</sequence>
<dbReference type="RefSeq" id="WP_073220791.1">
    <property type="nucleotide sequence ID" value="NZ_FNNS01000023.1"/>
</dbReference>
<dbReference type="Pfam" id="PF22752">
    <property type="entry name" value="DUF488-N3i"/>
    <property type="match status" value="1"/>
</dbReference>
<dbReference type="OrthoDB" id="9790745at2"/>
<dbReference type="AlphaFoldDB" id="A0A1M6M983"/>
<gene>
    <name evidence="1" type="ORF">SAMN04487908_12621</name>
</gene>
<evidence type="ECO:0000313" key="1">
    <source>
        <dbReference type="EMBL" id="SHJ80026.1"/>
    </source>
</evidence>